<dbReference type="PANTHER" id="PTHR34071">
    <property type="entry name" value="5-NITROIMIDAZOLE ANTIBIOTICS RESISTANCE PROTEIN, NIMA-FAMILY-RELATED PROTEIN-RELATED"/>
    <property type="match status" value="1"/>
</dbReference>
<dbReference type="InterPro" id="IPR012349">
    <property type="entry name" value="Split_barrel_FMN-bd"/>
</dbReference>
<dbReference type="EMBL" id="VFLP01000071">
    <property type="protein sequence ID" value="TRX89230.1"/>
    <property type="molecule type" value="Genomic_DNA"/>
</dbReference>
<accession>A0A553HMP0</accession>
<proteinExistence type="predicted"/>
<dbReference type="Pfam" id="PF12900">
    <property type="entry name" value="Pyridox_ox_2"/>
    <property type="match status" value="1"/>
</dbReference>
<keyword evidence="2" id="KW-1185">Reference proteome</keyword>
<dbReference type="PANTHER" id="PTHR34071:SF2">
    <property type="entry name" value="FLAVIN-NUCLEOTIDE-BINDING PROTEIN"/>
    <property type="match status" value="1"/>
</dbReference>
<dbReference type="OrthoDB" id="444432at2759"/>
<sequence>MDKTGYPKTSTNTVVRYRNRGVYDYETINNIIDSTPILHVSFVPDAQNDEHDTEAYPVILPMMGFTGNFEDPDGEPNSPRSVYLHGYVSSRMMRTTRDREVTGANAVNDDDAGMRVCVAATLFDGVVLALTPNHHSCNYRSASAFGRAHIVHDEAERLWAMERITDNLVPGRWAATRYPSAAEQKATGIIRVEIHAASAKVRTGSTGEDRNDLKDTEMRRRVWAGVLPTYTAWGEPVAAETNLMPTTPQYLDNFIENTEAARRITEKHAYIIIDTYALNSGRTSVPFADKICKEAWVIRQGTEYQPTALY</sequence>
<reference evidence="2" key="1">
    <citation type="submission" date="2019-06" db="EMBL/GenBank/DDBJ databases">
        <title>Draft genome sequence of the griseofulvin-producing fungus Xylaria cubensis strain G536.</title>
        <authorList>
            <person name="Mead M.E."/>
            <person name="Raja H.A."/>
            <person name="Steenwyk J.L."/>
            <person name="Knowles S.L."/>
            <person name="Oberlies N.H."/>
            <person name="Rokas A."/>
        </authorList>
    </citation>
    <scope>NUCLEOTIDE SEQUENCE [LARGE SCALE GENOMIC DNA]</scope>
    <source>
        <strain evidence="2">G536</strain>
    </source>
</reference>
<evidence type="ECO:0008006" key="3">
    <source>
        <dbReference type="Google" id="ProtNLM"/>
    </source>
</evidence>
<dbReference type="STRING" id="2512241.A0A553HMP0"/>
<organism evidence="1 2">
    <name type="scientific">Xylaria flabelliformis</name>
    <dbReference type="NCBI Taxonomy" id="2512241"/>
    <lineage>
        <taxon>Eukaryota</taxon>
        <taxon>Fungi</taxon>
        <taxon>Dikarya</taxon>
        <taxon>Ascomycota</taxon>
        <taxon>Pezizomycotina</taxon>
        <taxon>Sordariomycetes</taxon>
        <taxon>Xylariomycetidae</taxon>
        <taxon>Xylariales</taxon>
        <taxon>Xylariaceae</taxon>
        <taxon>Xylaria</taxon>
    </lineage>
</organism>
<dbReference type="AlphaFoldDB" id="A0A553HMP0"/>
<name>A0A553HMP0_9PEZI</name>
<dbReference type="InterPro" id="IPR024747">
    <property type="entry name" value="Pyridox_Oxase-rel"/>
</dbReference>
<dbReference type="Proteomes" id="UP000319160">
    <property type="component" value="Unassembled WGS sequence"/>
</dbReference>
<gene>
    <name evidence="1" type="ORF">FHL15_009928</name>
</gene>
<dbReference type="SUPFAM" id="SSF50475">
    <property type="entry name" value="FMN-binding split barrel"/>
    <property type="match status" value="1"/>
</dbReference>
<protein>
    <recommendedName>
        <fullName evidence="3">Flavin-nucleotide-binding protein</fullName>
    </recommendedName>
</protein>
<dbReference type="Gene3D" id="2.30.110.10">
    <property type="entry name" value="Electron Transport, Fmn-binding Protein, Chain A"/>
    <property type="match status" value="1"/>
</dbReference>
<comment type="caution">
    <text evidence="1">The sequence shown here is derived from an EMBL/GenBank/DDBJ whole genome shotgun (WGS) entry which is preliminary data.</text>
</comment>
<evidence type="ECO:0000313" key="1">
    <source>
        <dbReference type="EMBL" id="TRX89230.1"/>
    </source>
</evidence>
<evidence type="ECO:0000313" key="2">
    <source>
        <dbReference type="Proteomes" id="UP000319160"/>
    </source>
</evidence>